<evidence type="ECO:0000313" key="2">
    <source>
        <dbReference type="Proteomes" id="UP000724672"/>
    </source>
</evidence>
<proteinExistence type="predicted"/>
<dbReference type="RefSeq" id="WP_203365090.1">
    <property type="nucleotide sequence ID" value="NZ_WSFT01000013.1"/>
</dbReference>
<protein>
    <submittedName>
        <fullName evidence="1">Uncharacterized protein</fullName>
    </submittedName>
</protein>
<gene>
    <name evidence="1" type="ORF">GOQ27_01725</name>
</gene>
<sequence>MDNIEKLRRLYEKGYKCIRYEDENDGTFKMYFKNFEKEHIDDIQSSNMNEINQLKSYVDQN</sequence>
<name>A0A942UTI9_9FIRM</name>
<organism evidence="1 2">
    <name type="scientific">Anaeromonas frigoriresistens</name>
    <dbReference type="NCBI Taxonomy" id="2683708"/>
    <lineage>
        <taxon>Bacteria</taxon>
        <taxon>Bacillati</taxon>
        <taxon>Bacillota</taxon>
        <taxon>Tissierellia</taxon>
        <taxon>Tissierellales</taxon>
        <taxon>Thermohalobacteraceae</taxon>
        <taxon>Anaeromonas</taxon>
    </lineage>
</organism>
<comment type="caution">
    <text evidence="1">The sequence shown here is derived from an EMBL/GenBank/DDBJ whole genome shotgun (WGS) entry which is preliminary data.</text>
</comment>
<keyword evidence="2" id="KW-1185">Reference proteome</keyword>
<dbReference type="EMBL" id="WSFT01000013">
    <property type="protein sequence ID" value="MBS4537160.1"/>
    <property type="molecule type" value="Genomic_DNA"/>
</dbReference>
<evidence type="ECO:0000313" key="1">
    <source>
        <dbReference type="EMBL" id="MBS4537160.1"/>
    </source>
</evidence>
<dbReference type="AlphaFoldDB" id="A0A942UTI9"/>
<accession>A0A942UTI9</accession>
<dbReference type="Proteomes" id="UP000724672">
    <property type="component" value="Unassembled WGS sequence"/>
</dbReference>
<reference evidence="1" key="1">
    <citation type="submission" date="2019-12" db="EMBL/GenBank/DDBJ databases">
        <title>Clostridiaceae gen. nov. sp. nov., isolated from sediment in Xinjiang, China.</title>
        <authorList>
            <person name="Zhang R."/>
        </authorList>
    </citation>
    <scope>NUCLEOTIDE SEQUENCE</scope>
    <source>
        <strain evidence="1">D2Q-11</strain>
    </source>
</reference>